<evidence type="ECO:0000256" key="7">
    <source>
        <dbReference type="SAM" id="SignalP"/>
    </source>
</evidence>
<evidence type="ECO:0000313" key="10">
    <source>
        <dbReference type="EMBL" id="PWA46538.1"/>
    </source>
</evidence>
<sequence length="257" mass="28153">MKSRHLVVNLLILALIRECSSNLEELYGTCDDSFSCGNISGFKYPFRRHQDPVYCGYPGFELNCDEENPPTINITNINYRVLSIDPTSQILRIMREDMADSVCPQVLVNTTIDNNLFSHTSSYMNISYLFGCPVSIDDTGVIGSIFCNNSGVDHVILSYGARGPGSCKTSVILPVPDRFMAPSDLGPFVHQGFEVKWNVGVGPCTDCMQSGGQCMYSNISSLTTCACPEPPFLADSCLSDNKTRVSSSPSSVKHLFP</sequence>
<evidence type="ECO:0000259" key="8">
    <source>
        <dbReference type="Pfam" id="PF13947"/>
    </source>
</evidence>
<dbReference type="PANTHER" id="PTHR33138:SF87">
    <property type="entry name" value="WALL-ASSOCIATED RECEPTOR KINASE, GALACTURONAN-BINDING DOMAIN-CONTAINING PROTEIN"/>
    <property type="match status" value="1"/>
</dbReference>
<dbReference type="InterPro" id="IPR032872">
    <property type="entry name" value="WAK_assoc_C"/>
</dbReference>
<dbReference type="Proteomes" id="UP000245207">
    <property type="component" value="Unassembled WGS sequence"/>
</dbReference>
<evidence type="ECO:0000259" key="9">
    <source>
        <dbReference type="Pfam" id="PF14380"/>
    </source>
</evidence>
<evidence type="ECO:0000256" key="6">
    <source>
        <dbReference type="ARBA" id="ARBA00048679"/>
    </source>
</evidence>
<feature type="domain" description="Wall-associated receptor kinase galacturonan-binding" evidence="8">
    <location>
        <begin position="30"/>
        <end position="94"/>
    </location>
</feature>
<evidence type="ECO:0000256" key="3">
    <source>
        <dbReference type="ARBA" id="ARBA00022729"/>
    </source>
</evidence>
<accession>A0A2U1LC17</accession>
<name>A0A2U1LC17_ARTAN</name>
<evidence type="ECO:0000313" key="11">
    <source>
        <dbReference type="Proteomes" id="UP000245207"/>
    </source>
</evidence>
<evidence type="ECO:0000256" key="4">
    <source>
        <dbReference type="ARBA" id="ARBA00023180"/>
    </source>
</evidence>
<dbReference type="STRING" id="35608.A0A2U1LC17"/>
<dbReference type="GO" id="GO:0030247">
    <property type="term" value="F:polysaccharide binding"/>
    <property type="evidence" value="ECO:0007669"/>
    <property type="project" value="InterPro"/>
</dbReference>
<protein>
    <recommendedName>
        <fullName evidence="2">non-specific serine/threonine protein kinase</fullName>
        <ecNumber evidence="2">2.7.11.1</ecNumber>
    </recommendedName>
</protein>
<dbReference type="PANTHER" id="PTHR33138">
    <property type="entry name" value="OS01G0690200 PROTEIN"/>
    <property type="match status" value="1"/>
</dbReference>
<dbReference type="GO" id="GO:0004674">
    <property type="term" value="F:protein serine/threonine kinase activity"/>
    <property type="evidence" value="ECO:0007669"/>
    <property type="project" value="UniProtKB-EC"/>
</dbReference>
<proteinExistence type="predicted"/>
<dbReference type="InterPro" id="IPR025287">
    <property type="entry name" value="WAK_GUB"/>
</dbReference>
<dbReference type="EMBL" id="PKPP01010235">
    <property type="protein sequence ID" value="PWA46538.1"/>
    <property type="molecule type" value="Genomic_DNA"/>
</dbReference>
<comment type="subcellular location">
    <subcellularLocation>
        <location evidence="1">Membrane</location>
        <topology evidence="1">Single-pass membrane protein</topology>
    </subcellularLocation>
</comment>
<reference evidence="10 11" key="1">
    <citation type="journal article" date="2018" name="Mol. Plant">
        <title>The genome of Artemisia annua provides insight into the evolution of Asteraceae family and artemisinin biosynthesis.</title>
        <authorList>
            <person name="Shen Q."/>
            <person name="Zhang L."/>
            <person name="Liao Z."/>
            <person name="Wang S."/>
            <person name="Yan T."/>
            <person name="Shi P."/>
            <person name="Liu M."/>
            <person name="Fu X."/>
            <person name="Pan Q."/>
            <person name="Wang Y."/>
            <person name="Lv Z."/>
            <person name="Lu X."/>
            <person name="Zhang F."/>
            <person name="Jiang W."/>
            <person name="Ma Y."/>
            <person name="Chen M."/>
            <person name="Hao X."/>
            <person name="Li L."/>
            <person name="Tang Y."/>
            <person name="Lv G."/>
            <person name="Zhou Y."/>
            <person name="Sun X."/>
            <person name="Brodelius P.E."/>
            <person name="Rose J.K.C."/>
            <person name="Tang K."/>
        </authorList>
    </citation>
    <scope>NUCLEOTIDE SEQUENCE [LARGE SCALE GENOMIC DNA]</scope>
    <source>
        <strain evidence="11">cv. Huhao1</strain>
        <tissue evidence="10">Leaf</tissue>
    </source>
</reference>
<gene>
    <name evidence="10" type="ORF">CTI12_AA507700</name>
</gene>
<dbReference type="AlphaFoldDB" id="A0A2U1LC17"/>
<comment type="catalytic activity">
    <reaction evidence="5">
        <text>L-threonyl-[protein] + ATP = O-phospho-L-threonyl-[protein] + ADP + H(+)</text>
        <dbReference type="Rhea" id="RHEA:46608"/>
        <dbReference type="Rhea" id="RHEA-COMP:11060"/>
        <dbReference type="Rhea" id="RHEA-COMP:11605"/>
        <dbReference type="ChEBI" id="CHEBI:15378"/>
        <dbReference type="ChEBI" id="CHEBI:30013"/>
        <dbReference type="ChEBI" id="CHEBI:30616"/>
        <dbReference type="ChEBI" id="CHEBI:61977"/>
        <dbReference type="ChEBI" id="CHEBI:456216"/>
        <dbReference type="EC" id="2.7.11.1"/>
    </reaction>
</comment>
<evidence type="ECO:0000256" key="2">
    <source>
        <dbReference type="ARBA" id="ARBA00012513"/>
    </source>
</evidence>
<evidence type="ECO:0000256" key="1">
    <source>
        <dbReference type="ARBA" id="ARBA00004167"/>
    </source>
</evidence>
<feature type="signal peptide" evidence="7">
    <location>
        <begin position="1"/>
        <end position="21"/>
    </location>
</feature>
<keyword evidence="3 7" id="KW-0732">Signal</keyword>
<comment type="caution">
    <text evidence="10">The sequence shown here is derived from an EMBL/GenBank/DDBJ whole genome shotgun (WGS) entry which is preliminary data.</text>
</comment>
<keyword evidence="11" id="KW-1185">Reference proteome</keyword>
<feature type="chain" id="PRO_5015650448" description="non-specific serine/threonine protein kinase" evidence="7">
    <location>
        <begin position="22"/>
        <end position="257"/>
    </location>
</feature>
<dbReference type="Pfam" id="PF14380">
    <property type="entry name" value="WAK_assoc"/>
    <property type="match status" value="1"/>
</dbReference>
<comment type="catalytic activity">
    <reaction evidence="6">
        <text>L-seryl-[protein] + ATP = O-phospho-L-seryl-[protein] + ADP + H(+)</text>
        <dbReference type="Rhea" id="RHEA:17989"/>
        <dbReference type="Rhea" id="RHEA-COMP:9863"/>
        <dbReference type="Rhea" id="RHEA-COMP:11604"/>
        <dbReference type="ChEBI" id="CHEBI:15378"/>
        <dbReference type="ChEBI" id="CHEBI:29999"/>
        <dbReference type="ChEBI" id="CHEBI:30616"/>
        <dbReference type="ChEBI" id="CHEBI:83421"/>
        <dbReference type="ChEBI" id="CHEBI:456216"/>
        <dbReference type="EC" id="2.7.11.1"/>
    </reaction>
</comment>
<keyword evidence="4" id="KW-0325">Glycoprotein</keyword>
<feature type="domain" description="Wall-associated receptor kinase C-terminal" evidence="9">
    <location>
        <begin position="164"/>
        <end position="229"/>
    </location>
</feature>
<evidence type="ECO:0000256" key="5">
    <source>
        <dbReference type="ARBA" id="ARBA00047899"/>
    </source>
</evidence>
<dbReference type="EC" id="2.7.11.1" evidence="2"/>
<dbReference type="GO" id="GO:0016020">
    <property type="term" value="C:membrane"/>
    <property type="evidence" value="ECO:0007669"/>
    <property type="project" value="UniProtKB-SubCell"/>
</dbReference>
<dbReference type="Pfam" id="PF13947">
    <property type="entry name" value="GUB_WAK_bind"/>
    <property type="match status" value="1"/>
</dbReference>
<organism evidence="10 11">
    <name type="scientific">Artemisia annua</name>
    <name type="common">Sweet wormwood</name>
    <dbReference type="NCBI Taxonomy" id="35608"/>
    <lineage>
        <taxon>Eukaryota</taxon>
        <taxon>Viridiplantae</taxon>
        <taxon>Streptophyta</taxon>
        <taxon>Embryophyta</taxon>
        <taxon>Tracheophyta</taxon>
        <taxon>Spermatophyta</taxon>
        <taxon>Magnoliopsida</taxon>
        <taxon>eudicotyledons</taxon>
        <taxon>Gunneridae</taxon>
        <taxon>Pentapetalae</taxon>
        <taxon>asterids</taxon>
        <taxon>campanulids</taxon>
        <taxon>Asterales</taxon>
        <taxon>Asteraceae</taxon>
        <taxon>Asteroideae</taxon>
        <taxon>Anthemideae</taxon>
        <taxon>Artemisiinae</taxon>
        <taxon>Artemisia</taxon>
    </lineage>
</organism>
<dbReference type="OrthoDB" id="1303655at2759"/>